<comment type="caution">
    <text evidence="8">The sequence shown here is derived from an EMBL/GenBank/DDBJ whole genome shotgun (WGS) entry which is preliminary data.</text>
</comment>
<dbReference type="InterPro" id="IPR011701">
    <property type="entry name" value="MFS"/>
</dbReference>
<feature type="transmembrane region" description="Helical" evidence="6">
    <location>
        <begin position="185"/>
        <end position="207"/>
    </location>
</feature>
<evidence type="ECO:0000256" key="5">
    <source>
        <dbReference type="ARBA" id="ARBA00023136"/>
    </source>
</evidence>
<dbReference type="PANTHER" id="PTHR43791:SF79">
    <property type="entry name" value="MAJOR FACILITATOR SUPERFAMILY (MFS) PROFILE DOMAIN-CONTAINING PROTEIN"/>
    <property type="match status" value="1"/>
</dbReference>
<feature type="transmembrane region" description="Helical" evidence="6">
    <location>
        <begin position="364"/>
        <end position="381"/>
    </location>
</feature>
<reference evidence="8 9" key="1">
    <citation type="submission" date="2021-01" db="EMBL/GenBank/DDBJ databases">
        <title>Cercospora kikuchii MAFF 305040 whole genome shotgun sequence.</title>
        <authorList>
            <person name="Kashiwa T."/>
            <person name="Suzuki T."/>
        </authorList>
    </citation>
    <scope>NUCLEOTIDE SEQUENCE [LARGE SCALE GENOMIC DNA]</scope>
    <source>
        <strain evidence="8 9">MAFF 305040</strain>
    </source>
</reference>
<dbReference type="InterPro" id="IPR036259">
    <property type="entry name" value="MFS_trans_sf"/>
</dbReference>
<feature type="domain" description="Major facilitator superfamily (MFS) profile" evidence="7">
    <location>
        <begin position="58"/>
        <end position="483"/>
    </location>
</feature>
<accession>A0A9P3CAK2</accession>
<keyword evidence="5 6" id="KW-0472">Membrane</keyword>
<dbReference type="InterPro" id="IPR020846">
    <property type="entry name" value="MFS_dom"/>
</dbReference>
<evidence type="ECO:0000256" key="1">
    <source>
        <dbReference type="ARBA" id="ARBA00004141"/>
    </source>
</evidence>
<feature type="transmembrane region" description="Helical" evidence="6">
    <location>
        <begin position="156"/>
        <end position="173"/>
    </location>
</feature>
<feature type="transmembrane region" description="Helical" evidence="6">
    <location>
        <begin position="427"/>
        <end position="446"/>
    </location>
</feature>
<comment type="subcellular location">
    <subcellularLocation>
        <location evidence="1">Membrane</location>
        <topology evidence="1">Multi-pass membrane protein</topology>
    </subcellularLocation>
</comment>
<dbReference type="PROSITE" id="PS50850">
    <property type="entry name" value="MFS"/>
    <property type="match status" value="1"/>
</dbReference>
<feature type="transmembrane region" description="Helical" evidence="6">
    <location>
        <begin position="94"/>
        <end position="113"/>
    </location>
</feature>
<dbReference type="GO" id="GO:0016020">
    <property type="term" value="C:membrane"/>
    <property type="evidence" value="ECO:0007669"/>
    <property type="project" value="UniProtKB-SubCell"/>
</dbReference>
<evidence type="ECO:0000256" key="2">
    <source>
        <dbReference type="ARBA" id="ARBA00022448"/>
    </source>
</evidence>
<dbReference type="Proteomes" id="UP000825890">
    <property type="component" value="Unassembled WGS sequence"/>
</dbReference>
<feature type="transmembrane region" description="Helical" evidence="6">
    <location>
        <begin position="219"/>
        <end position="243"/>
    </location>
</feature>
<dbReference type="PANTHER" id="PTHR43791">
    <property type="entry name" value="PERMEASE-RELATED"/>
    <property type="match status" value="1"/>
</dbReference>
<feature type="transmembrane region" description="Helical" evidence="6">
    <location>
        <begin position="125"/>
        <end position="144"/>
    </location>
</feature>
<keyword evidence="4 6" id="KW-1133">Transmembrane helix</keyword>
<dbReference type="FunFam" id="1.20.1250.20:FF:000034">
    <property type="entry name" value="MFS general substrate transporter"/>
    <property type="match status" value="1"/>
</dbReference>
<evidence type="ECO:0000313" key="8">
    <source>
        <dbReference type="EMBL" id="GIZ36845.1"/>
    </source>
</evidence>
<gene>
    <name evidence="8" type="ORF">CKM354_000031100</name>
</gene>
<dbReference type="EMBL" id="BOLY01000001">
    <property type="protein sequence ID" value="GIZ36845.1"/>
    <property type="molecule type" value="Genomic_DNA"/>
</dbReference>
<keyword evidence="2" id="KW-0813">Transport</keyword>
<feature type="transmembrane region" description="Helical" evidence="6">
    <location>
        <begin position="387"/>
        <end position="406"/>
    </location>
</feature>
<evidence type="ECO:0000256" key="3">
    <source>
        <dbReference type="ARBA" id="ARBA00022692"/>
    </source>
</evidence>
<dbReference type="Gene3D" id="1.20.1250.20">
    <property type="entry name" value="MFS general substrate transporter like domains"/>
    <property type="match status" value="2"/>
</dbReference>
<keyword evidence="9" id="KW-1185">Reference proteome</keyword>
<dbReference type="GO" id="GO:0022857">
    <property type="term" value="F:transmembrane transporter activity"/>
    <property type="evidence" value="ECO:0007669"/>
    <property type="project" value="InterPro"/>
</dbReference>
<dbReference type="FunFam" id="1.20.1250.20:FF:000364">
    <property type="entry name" value="MFS general substrate transporter"/>
    <property type="match status" value="1"/>
</dbReference>
<dbReference type="RefSeq" id="XP_044651332.1">
    <property type="nucleotide sequence ID" value="XM_044795397.1"/>
</dbReference>
<feature type="transmembrane region" description="Helical" evidence="6">
    <location>
        <begin position="333"/>
        <end position="352"/>
    </location>
</feature>
<evidence type="ECO:0000259" key="7">
    <source>
        <dbReference type="PROSITE" id="PS50850"/>
    </source>
</evidence>
<keyword evidence="3 6" id="KW-0812">Transmembrane</keyword>
<feature type="transmembrane region" description="Helical" evidence="6">
    <location>
        <begin position="286"/>
        <end position="305"/>
    </location>
</feature>
<dbReference type="GeneID" id="68285886"/>
<name>A0A9P3CAK2_9PEZI</name>
<feature type="transmembrane region" description="Helical" evidence="6">
    <location>
        <begin position="458"/>
        <end position="479"/>
    </location>
</feature>
<evidence type="ECO:0000313" key="9">
    <source>
        <dbReference type="Proteomes" id="UP000825890"/>
    </source>
</evidence>
<organism evidence="8 9">
    <name type="scientific">Cercospora kikuchii</name>
    <dbReference type="NCBI Taxonomy" id="84275"/>
    <lineage>
        <taxon>Eukaryota</taxon>
        <taxon>Fungi</taxon>
        <taxon>Dikarya</taxon>
        <taxon>Ascomycota</taxon>
        <taxon>Pezizomycotina</taxon>
        <taxon>Dothideomycetes</taxon>
        <taxon>Dothideomycetidae</taxon>
        <taxon>Mycosphaerellales</taxon>
        <taxon>Mycosphaerellaceae</taxon>
        <taxon>Cercospora</taxon>
    </lineage>
</organism>
<evidence type="ECO:0000256" key="4">
    <source>
        <dbReference type="ARBA" id="ARBA00022989"/>
    </source>
</evidence>
<dbReference type="Pfam" id="PF07690">
    <property type="entry name" value="MFS_1"/>
    <property type="match status" value="1"/>
</dbReference>
<evidence type="ECO:0000256" key="6">
    <source>
        <dbReference type="SAM" id="Phobius"/>
    </source>
</evidence>
<dbReference type="AlphaFoldDB" id="A0A9P3CAK2"/>
<dbReference type="OrthoDB" id="2962993at2759"/>
<proteinExistence type="predicted"/>
<dbReference type="SUPFAM" id="SSF103473">
    <property type="entry name" value="MFS general substrate transporter"/>
    <property type="match status" value="1"/>
</dbReference>
<sequence>MKAMVTHSDNDEVDLEKEAAHSEVTHHNGNLTAEEAAFLAGISDEQRKAVLRKVDWRLVPVLLILYLISFIDRANIGNAKIEGLLPDLNMSGTQYNIALAIFFIPYTLAELPSNAILDLFDRPSLFMGGIVTVWGIVMTCHGFVQNFAQLCGVRILLGLFEAGFFPGAILIISKWYMPHESQTRIAIFFTASAIAGAFSGLLAFAIAKMDGVGGYEGWRWTQIFILEGIASVAAGVACFWILVDTPKHSHRWLTPDEIRYLELRQVAAGRVKPHEHQKEKGINWKVLWSVLCDWKIYLLIIMFWSNVTPNYGLKFTMPQIIKNMGYTSANAQLLTMPCYAVGAVAAYGFSVISDRFKWRMPTIVGPQLCVVTAYAVLFAMADNIKDNIPACYFALCLACFGLYPIGPGVQAWNMNNLAGPTKRALGIGWMTGVGNMGGITGSFIFIEKELPKYPTGFGASLGFAAAGVIAALLLEFLLWSSNKKNAGMTEAEVHAQFSSEELDRLGDKSPLFKYTL</sequence>
<protein>
    <recommendedName>
        <fullName evidence="7">Major facilitator superfamily (MFS) profile domain-containing protein</fullName>
    </recommendedName>
</protein>
<feature type="transmembrane region" description="Helical" evidence="6">
    <location>
        <begin position="56"/>
        <end position="74"/>
    </location>
</feature>